<organism evidence="2 3">
    <name type="scientific">Daphnia magna</name>
    <dbReference type="NCBI Taxonomy" id="35525"/>
    <lineage>
        <taxon>Eukaryota</taxon>
        <taxon>Metazoa</taxon>
        <taxon>Ecdysozoa</taxon>
        <taxon>Arthropoda</taxon>
        <taxon>Crustacea</taxon>
        <taxon>Branchiopoda</taxon>
        <taxon>Diplostraca</taxon>
        <taxon>Cladocera</taxon>
        <taxon>Anomopoda</taxon>
        <taxon>Daphniidae</taxon>
        <taxon>Daphnia</taxon>
    </lineage>
</organism>
<evidence type="ECO:0000313" key="3">
    <source>
        <dbReference type="Proteomes" id="UP001234178"/>
    </source>
</evidence>
<feature type="region of interest" description="Disordered" evidence="1">
    <location>
        <begin position="38"/>
        <end position="65"/>
    </location>
</feature>
<protein>
    <submittedName>
        <fullName evidence="2">Uncharacterized protein</fullName>
    </submittedName>
</protein>
<gene>
    <name evidence="2" type="ORF">OUZ56_023030</name>
</gene>
<reference evidence="2 3" key="1">
    <citation type="journal article" date="2023" name="Nucleic Acids Res.">
        <title>The hologenome of Daphnia magna reveals possible DNA methylation and microbiome-mediated evolution of the host genome.</title>
        <authorList>
            <person name="Chaturvedi A."/>
            <person name="Li X."/>
            <person name="Dhandapani V."/>
            <person name="Marshall H."/>
            <person name="Kissane S."/>
            <person name="Cuenca-Cambronero M."/>
            <person name="Asole G."/>
            <person name="Calvet F."/>
            <person name="Ruiz-Romero M."/>
            <person name="Marangio P."/>
            <person name="Guigo R."/>
            <person name="Rago D."/>
            <person name="Mirbahai L."/>
            <person name="Eastwood N."/>
            <person name="Colbourne J.K."/>
            <person name="Zhou J."/>
            <person name="Mallon E."/>
            <person name="Orsini L."/>
        </authorList>
    </citation>
    <scope>NUCLEOTIDE SEQUENCE [LARGE SCALE GENOMIC DNA]</scope>
    <source>
        <strain evidence="2">LRV0_1</strain>
    </source>
</reference>
<evidence type="ECO:0000256" key="1">
    <source>
        <dbReference type="SAM" id="MobiDB-lite"/>
    </source>
</evidence>
<name>A0ABR0AY52_9CRUS</name>
<accession>A0ABR0AY52</accession>
<evidence type="ECO:0000313" key="2">
    <source>
        <dbReference type="EMBL" id="KAK4030072.1"/>
    </source>
</evidence>
<sequence>MSVSLGSASVLLNWTLTEGHPILFFKKYQMSHLPSTLPHAARAESKPSNPLIRRRNSKEKDNRLSRETTAQAFVVASHFYDHILTLIDQSILKRMDDQRCSLVVVDLKKFTVERRRKLPPRPCPCSFLVRRPRRKLVPH</sequence>
<dbReference type="EMBL" id="JAOYFB010000039">
    <property type="protein sequence ID" value="KAK4030072.1"/>
    <property type="molecule type" value="Genomic_DNA"/>
</dbReference>
<comment type="caution">
    <text evidence="2">The sequence shown here is derived from an EMBL/GenBank/DDBJ whole genome shotgun (WGS) entry which is preliminary data.</text>
</comment>
<dbReference type="Proteomes" id="UP001234178">
    <property type="component" value="Unassembled WGS sequence"/>
</dbReference>
<keyword evidence="3" id="KW-1185">Reference proteome</keyword>
<proteinExistence type="predicted"/>